<dbReference type="EMBL" id="FPBZ01000008">
    <property type="protein sequence ID" value="SFU58717.1"/>
    <property type="molecule type" value="Genomic_DNA"/>
</dbReference>
<evidence type="ECO:0000313" key="2">
    <source>
        <dbReference type="EMBL" id="SFU58717.1"/>
    </source>
</evidence>
<name>A0A1I7HDD3_9PROT</name>
<proteinExistence type="predicted"/>
<feature type="region of interest" description="Disordered" evidence="1">
    <location>
        <begin position="1"/>
        <end position="21"/>
    </location>
</feature>
<gene>
    <name evidence="2" type="ORF">SAMN05216417_108107</name>
</gene>
<evidence type="ECO:0000256" key="1">
    <source>
        <dbReference type="SAM" id="MobiDB-lite"/>
    </source>
</evidence>
<reference evidence="2 3" key="1">
    <citation type="submission" date="2016-10" db="EMBL/GenBank/DDBJ databases">
        <authorList>
            <person name="de Groot N.N."/>
        </authorList>
    </citation>
    <scope>NUCLEOTIDE SEQUENCE [LARGE SCALE GENOMIC DNA]</scope>
    <source>
        <strain evidence="2 3">Nl14</strain>
    </source>
</reference>
<evidence type="ECO:0000313" key="3">
    <source>
        <dbReference type="Proteomes" id="UP000182649"/>
    </source>
</evidence>
<feature type="compositionally biased region" description="Polar residues" evidence="1">
    <location>
        <begin position="1"/>
        <end position="10"/>
    </location>
</feature>
<dbReference type="AlphaFoldDB" id="A0A1I7HDD3"/>
<accession>A0A1I7HDD3</accession>
<dbReference type="Proteomes" id="UP000182649">
    <property type="component" value="Unassembled WGS sequence"/>
</dbReference>
<protein>
    <submittedName>
        <fullName evidence="2">Uncharacterized protein</fullName>
    </submittedName>
</protein>
<organism evidence="2 3">
    <name type="scientific">Nitrosospira multiformis</name>
    <dbReference type="NCBI Taxonomy" id="1231"/>
    <lineage>
        <taxon>Bacteria</taxon>
        <taxon>Pseudomonadati</taxon>
        <taxon>Pseudomonadota</taxon>
        <taxon>Betaproteobacteria</taxon>
        <taxon>Nitrosomonadales</taxon>
        <taxon>Nitrosomonadaceae</taxon>
        <taxon>Nitrosospira</taxon>
    </lineage>
</organism>
<sequence>MTSPFFQRSRATGEKGLSDNSPKIADLCLITDVTRARALNANSNNNDNDYYYFIYTELNLSIYLCYFSHVRRFICFSIKTDDAASFLKLSYVTSLCSGAHYVNLCYYLL</sequence>